<organism evidence="1 2">
    <name type="scientific">Smallanthus sonchifolius</name>
    <dbReference type="NCBI Taxonomy" id="185202"/>
    <lineage>
        <taxon>Eukaryota</taxon>
        <taxon>Viridiplantae</taxon>
        <taxon>Streptophyta</taxon>
        <taxon>Embryophyta</taxon>
        <taxon>Tracheophyta</taxon>
        <taxon>Spermatophyta</taxon>
        <taxon>Magnoliopsida</taxon>
        <taxon>eudicotyledons</taxon>
        <taxon>Gunneridae</taxon>
        <taxon>Pentapetalae</taxon>
        <taxon>asterids</taxon>
        <taxon>campanulids</taxon>
        <taxon>Asterales</taxon>
        <taxon>Asteraceae</taxon>
        <taxon>Asteroideae</taxon>
        <taxon>Heliantheae alliance</taxon>
        <taxon>Millerieae</taxon>
        <taxon>Smallanthus</taxon>
    </lineage>
</organism>
<gene>
    <name evidence="1" type="ORF">L1987_18050</name>
</gene>
<dbReference type="Proteomes" id="UP001056120">
    <property type="component" value="Linkage Group LG06"/>
</dbReference>
<evidence type="ECO:0000313" key="2">
    <source>
        <dbReference type="Proteomes" id="UP001056120"/>
    </source>
</evidence>
<reference evidence="1 2" key="2">
    <citation type="journal article" date="2022" name="Mol. Ecol. Resour.">
        <title>The genomes of chicory, endive, great burdock and yacon provide insights into Asteraceae paleo-polyploidization history and plant inulin production.</title>
        <authorList>
            <person name="Fan W."/>
            <person name="Wang S."/>
            <person name="Wang H."/>
            <person name="Wang A."/>
            <person name="Jiang F."/>
            <person name="Liu H."/>
            <person name="Zhao H."/>
            <person name="Xu D."/>
            <person name="Zhang Y."/>
        </authorList>
    </citation>
    <scope>NUCLEOTIDE SEQUENCE [LARGE SCALE GENOMIC DNA]</scope>
    <source>
        <strain evidence="2">cv. Yunnan</strain>
        <tissue evidence="1">Leaves</tissue>
    </source>
</reference>
<keyword evidence="2" id="KW-1185">Reference proteome</keyword>
<dbReference type="EMBL" id="CM042023">
    <property type="protein sequence ID" value="KAI3813330.1"/>
    <property type="molecule type" value="Genomic_DNA"/>
</dbReference>
<sequence>MLMNTDHHHHRRNRPNDAAETFHLHITNKPDSQPDSSDNMSSTQTSPVATSQWSYREQPCLAVDVSSGDGVGEWAWTVYSGSLDRSVKIWRVCAQTVQVERREPAAPSKQKDRQRRGCNAGFQRFTDQGRLNPRRK</sequence>
<accession>A0ACB9IZ89</accession>
<protein>
    <submittedName>
        <fullName evidence="1">Uncharacterized protein</fullName>
    </submittedName>
</protein>
<evidence type="ECO:0000313" key="1">
    <source>
        <dbReference type="EMBL" id="KAI3813330.1"/>
    </source>
</evidence>
<reference evidence="2" key="1">
    <citation type="journal article" date="2022" name="Mol. Ecol. Resour.">
        <title>The genomes of chicory, endive, great burdock and yacon provide insights into Asteraceae palaeo-polyploidization history and plant inulin production.</title>
        <authorList>
            <person name="Fan W."/>
            <person name="Wang S."/>
            <person name="Wang H."/>
            <person name="Wang A."/>
            <person name="Jiang F."/>
            <person name="Liu H."/>
            <person name="Zhao H."/>
            <person name="Xu D."/>
            <person name="Zhang Y."/>
        </authorList>
    </citation>
    <scope>NUCLEOTIDE SEQUENCE [LARGE SCALE GENOMIC DNA]</scope>
    <source>
        <strain evidence="2">cv. Yunnan</strain>
    </source>
</reference>
<comment type="caution">
    <text evidence="1">The sequence shown here is derived from an EMBL/GenBank/DDBJ whole genome shotgun (WGS) entry which is preliminary data.</text>
</comment>
<name>A0ACB9IZ89_9ASTR</name>
<proteinExistence type="predicted"/>